<organism evidence="2 3">
    <name type="scientific">Methanococcoides burtonii (strain DSM 6242 / NBRC 107633 / OCM 468 / ACE-M)</name>
    <dbReference type="NCBI Taxonomy" id="259564"/>
    <lineage>
        <taxon>Archaea</taxon>
        <taxon>Methanobacteriati</taxon>
        <taxon>Methanobacteriota</taxon>
        <taxon>Stenosarchaea group</taxon>
        <taxon>Methanomicrobia</taxon>
        <taxon>Methanosarcinales</taxon>
        <taxon>Methanosarcinaceae</taxon>
        <taxon>Methanococcoides</taxon>
    </lineage>
</organism>
<dbReference type="STRING" id="259564.Mbur_0332"/>
<dbReference type="GeneID" id="3997621"/>
<keyword evidence="3" id="KW-1185">Reference proteome</keyword>
<dbReference type="HOGENOM" id="CLU_707159_0_0_2"/>
<dbReference type="KEGG" id="mbu:Mbur_0332"/>
<dbReference type="OrthoDB" id="106975at2157"/>
<gene>
    <name evidence="2" type="ordered locus">Mbur_0332</name>
</gene>
<accession>Q12YZ8</accession>
<proteinExistence type="predicted"/>
<name>Q12YZ8_METBU</name>
<evidence type="ECO:0000313" key="2">
    <source>
        <dbReference type="EMBL" id="ABE51328.1"/>
    </source>
</evidence>
<sequence>MKVILSLIIMLAMIHPASAIGIGVSPAEIDIYDGLKGYEYTKSLTIFNTGPETTTFSLDASGDIEDWISFYQGDNASIDSVTIEGQSRTNVVIRFILPEDAANGNYSGTVLVQSIPNELDSEDSGSAMAIGASASVNIEVTGEQILGGVVNAIHVDDSEPGYSAQIRTIFKNTGNVVAKPIIKVSILSNGDLISTFVHDESGIAPLASGTILVNWDTTISTIPGDYSAKIDIFLGDELLRSEVIDFKILSVGSLSRQGELTDILIQGEKAPGNLLKVRAYFQNTGDIEADAKFKAEIFRDDVLIDMIESDELTVEKTEKIVLESYFKPVEEGEYLIKGQVIFGGKETPIMDIPLSVEDKAVPGFGVVSLMIAMMVLLLLRRRT</sequence>
<dbReference type="Proteomes" id="UP000001979">
    <property type="component" value="Chromosome"/>
</dbReference>
<protein>
    <submittedName>
        <fullName evidence="2">Uncharacterized protein</fullName>
    </submittedName>
</protein>
<keyword evidence="1" id="KW-0472">Membrane</keyword>
<feature type="transmembrane region" description="Helical" evidence="1">
    <location>
        <begin position="360"/>
        <end position="379"/>
    </location>
</feature>
<keyword evidence="1" id="KW-1133">Transmembrane helix</keyword>
<dbReference type="AlphaFoldDB" id="Q12YZ8"/>
<evidence type="ECO:0000256" key="1">
    <source>
        <dbReference type="SAM" id="Phobius"/>
    </source>
</evidence>
<evidence type="ECO:0000313" key="3">
    <source>
        <dbReference type="Proteomes" id="UP000001979"/>
    </source>
</evidence>
<reference evidence="3" key="1">
    <citation type="journal article" date="2009" name="ISME J.">
        <title>The genome sequence of the psychrophilic archaeon, Methanococcoides burtonii: the role of genome evolution in cold adaptation.</title>
        <authorList>
            <person name="Allen M.A."/>
            <person name="Lauro F.M."/>
            <person name="Williams T.J."/>
            <person name="Burg D."/>
            <person name="Siddiqui K.S."/>
            <person name="De Francisci D."/>
            <person name="Chong K.W."/>
            <person name="Pilak O."/>
            <person name="Chew H.H."/>
            <person name="De Maere M.Z."/>
            <person name="Ting L."/>
            <person name="Katrib M."/>
            <person name="Ng C."/>
            <person name="Sowers K.R."/>
            <person name="Galperin M.Y."/>
            <person name="Anderson I.J."/>
            <person name="Ivanova N."/>
            <person name="Dalin E."/>
            <person name="Martinez M."/>
            <person name="Lapidus A."/>
            <person name="Hauser L."/>
            <person name="Land M."/>
            <person name="Thomas T."/>
            <person name="Cavicchioli R."/>
        </authorList>
    </citation>
    <scope>NUCLEOTIDE SEQUENCE [LARGE SCALE GENOMIC DNA]</scope>
    <source>
        <strain evidence="3">DSM 6242 / NBRC 107633 / OCM 468 / ACE-M</strain>
    </source>
</reference>
<keyword evidence="1" id="KW-0812">Transmembrane</keyword>
<dbReference type="RefSeq" id="WP_011498490.1">
    <property type="nucleotide sequence ID" value="NC_007955.1"/>
</dbReference>
<dbReference type="EMBL" id="CP000300">
    <property type="protein sequence ID" value="ABE51328.1"/>
    <property type="molecule type" value="Genomic_DNA"/>
</dbReference>